<dbReference type="Gene3D" id="3.40.630.30">
    <property type="match status" value="1"/>
</dbReference>
<proteinExistence type="predicted"/>
<dbReference type="Proteomes" id="UP000027100">
    <property type="component" value="Unassembled WGS sequence"/>
</dbReference>
<sequence>MKAPVLETERLVLRAAEPRDIDASAAMWGSDEVTRFIGGKPRSRQDAWFGLLRGIGLWEMKGFGYWVVTDKANGAYLGEAGFADFERGLPKELIWGPEAGWAFGPQAWGKGYGTEAVRAIHDWLDGTEFASSCCVIEPENSGSRRVAEKLGYSHTGETLLGGVPVYTYRRGA</sequence>
<evidence type="ECO:0000259" key="1">
    <source>
        <dbReference type="PROSITE" id="PS51186"/>
    </source>
</evidence>
<gene>
    <name evidence="2" type="ORF">HPO_09540</name>
</gene>
<dbReference type="EMBL" id="ARYM01000010">
    <property type="protein sequence ID" value="KCZ98445.1"/>
    <property type="molecule type" value="Genomic_DNA"/>
</dbReference>
<name>A0A062VK27_9PROT</name>
<dbReference type="InterPro" id="IPR016181">
    <property type="entry name" value="Acyl_CoA_acyltransferase"/>
</dbReference>
<organism evidence="2 3">
    <name type="scientific">Hyphomonas polymorpha PS728</name>
    <dbReference type="NCBI Taxonomy" id="1280954"/>
    <lineage>
        <taxon>Bacteria</taxon>
        <taxon>Pseudomonadati</taxon>
        <taxon>Pseudomonadota</taxon>
        <taxon>Alphaproteobacteria</taxon>
        <taxon>Hyphomonadales</taxon>
        <taxon>Hyphomonadaceae</taxon>
        <taxon>Hyphomonas</taxon>
    </lineage>
</organism>
<keyword evidence="3" id="KW-1185">Reference proteome</keyword>
<feature type="domain" description="N-acetyltransferase" evidence="1">
    <location>
        <begin position="11"/>
        <end position="172"/>
    </location>
</feature>
<dbReference type="InterPro" id="IPR051531">
    <property type="entry name" value="N-acetyltransferase"/>
</dbReference>
<evidence type="ECO:0000313" key="3">
    <source>
        <dbReference type="Proteomes" id="UP000027100"/>
    </source>
</evidence>
<keyword evidence="2" id="KW-0808">Transferase</keyword>
<dbReference type="SUPFAM" id="SSF55729">
    <property type="entry name" value="Acyl-CoA N-acyltransferases (Nat)"/>
    <property type="match status" value="1"/>
</dbReference>
<evidence type="ECO:0000313" key="2">
    <source>
        <dbReference type="EMBL" id="KCZ98445.1"/>
    </source>
</evidence>
<accession>A0A062VK27</accession>
<reference evidence="2 3" key="1">
    <citation type="journal article" date="2014" name="Antonie Van Leeuwenhoek">
        <title>Hyphomonas beringensis sp. nov. and Hyphomonas chukchiensis sp. nov., isolated from surface seawater of the Bering Sea and Chukchi Sea.</title>
        <authorList>
            <person name="Li C."/>
            <person name="Lai Q."/>
            <person name="Li G."/>
            <person name="Dong C."/>
            <person name="Wang J."/>
            <person name="Liao Y."/>
            <person name="Shao Z."/>
        </authorList>
    </citation>
    <scope>NUCLEOTIDE SEQUENCE [LARGE SCALE GENOMIC DNA]</scope>
    <source>
        <strain evidence="2 3">PS728</strain>
    </source>
</reference>
<dbReference type="PANTHER" id="PTHR43792:SF16">
    <property type="entry name" value="N-ACETYLTRANSFERASE DOMAIN-CONTAINING PROTEIN"/>
    <property type="match status" value="1"/>
</dbReference>
<dbReference type="InterPro" id="IPR000182">
    <property type="entry name" value="GNAT_dom"/>
</dbReference>
<dbReference type="eggNOG" id="COG1670">
    <property type="taxonomic scope" value="Bacteria"/>
</dbReference>
<dbReference type="PANTHER" id="PTHR43792">
    <property type="entry name" value="GNAT FAMILY, PUTATIVE (AFU_ORTHOLOGUE AFUA_3G00765)-RELATED-RELATED"/>
    <property type="match status" value="1"/>
</dbReference>
<dbReference type="AlphaFoldDB" id="A0A062VK27"/>
<dbReference type="Pfam" id="PF13302">
    <property type="entry name" value="Acetyltransf_3"/>
    <property type="match status" value="1"/>
</dbReference>
<dbReference type="PROSITE" id="PS51186">
    <property type="entry name" value="GNAT"/>
    <property type="match status" value="1"/>
</dbReference>
<comment type="caution">
    <text evidence="2">The sequence shown here is derived from an EMBL/GenBank/DDBJ whole genome shotgun (WGS) entry which is preliminary data.</text>
</comment>
<dbReference type="PATRIC" id="fig|1280954.3.peg.1931"/>
<protein>
    <submittedName>
        <fullName evidence="2">Putative acetyltransferase</fullName>
    </submittedName>
</protein>
<dbReference type="STRING" id="1280954.HPO_09540"/>
<dbReference type="GO" id="GO:0016747">
    <property type="term" value="F:acyltransferase activity, transferring groups other than amino-acyl groups"/>
    <property type="evidence" value="ECO:0007669"/>
    <property type="project" value="InterPro"/>
</dbReference>
<dbReference type="RefSeq" id="WP_035597682.1">
    <property type="nucleotide sequence ID" value="NZ_ARYM01000010.1"/>
</dbReference>